<protein>
    <submittedName>
        <fullName evidence="1">Uncharacterized protein</fullName>
    </submittedName>
</protein>
<reference evidence="1 2" key="1">
    <citation type="journal article" date="2012" name="J. Bacteriol.">
        <title>Genome Sequence of Fibrella aestuarina BUZ 2T, a Filamentous Marine Bacterium.</title>
        <authorList>
            <person name="Filippini M."/>
            <person name="Qi W."/>
            <person name="Blom J."/>
            <person name="Goesmann A."/>
            <person name="Smits T.H."/>
            <person name="Bagheri H.C."/>
        </authorList>
    </citation>
    <scope>NUCLEOTIDE SEQUENCE [LARGE SCALE GENOMIC DNA]</scope>
    <source>
        <strain evidence="2">BUZ 2T</strain>
    </source>
</reference>
<evidence type="ECO:0000313" key="2">
    <source>
        <dbReference type="Proteomes" id="UP000011058"/>
    </source>
</evidence>
<keyword evidence="2" id="KW-1185">Reference proteome</keyword>
<proteinExistence type="predicted"/>
<accession>I0KCZ6</accession>
<sequence length="51" mass="5993">MRIRSQPFTQSINSCSKLTKAFTMNASGLTKGTYYMHIRLKDQLRKERIIE</sequence>
<evidence type="ECO:0000313" key="1">
    <source>
        <dbReference type="EMBL" id="CCH01999.1"/>
    </source>
</evidence>
<dbReference type="EMBL" id="HE796683">
    <property type="protein sequence ID" value="CCH01999.1"/>
    <property type="molecule type" value="Genomic_DNA"/>
</dbReference>
<dbReference type="KEGG" id="fae:FAES_3998"/>
<organism evidence="1 2">
    <name type="scientific">Fibrella aestuarina BUZ 2</name>
    <dbReference type="NCBI Taxonomy" id="1166018"/>
    <lineage>
        <taxon>Bacteria</taxon>
        <taxon>Pseudomonadati</taxon>
        <taxon>Bacteroidota</taxon>
        <taxon>Cytophagia</taxon>
        <taxon>Cytophagales</taxon>
        <taxon>Spirosomataceae</taxon>
        <taxon>Fibrella</taxon>
    </lineage>
</organism>
<gene>
    <name evidence="1" type="ORF">FAES_3998</name>
</gene>
<dbReference type="STRING" id="1166018.FAES_3998"/>
<name>I0KCZ6_9BACT</name>
<dbReference type="Proteomes" id="UP000011058">
    <property type="component" value="Chromosome"/>
</dbReference>
<dbReference type="HOGENOM" id="CLU_3099041_0_0_10"/>
<dbReference type="AlphaFoldDB" id="I0KCZ6"/>